<keyword evidence="2" id="KW-0675">Receptor</keyword>
<comment type="caution">
    <text evidence="2">The sequence shown here is derived from an EMBL/GenBank/DDBJ whole genome shotgun (WGS) entry which is preliminary data.</text>
</comment>
<gene>
    <name evidence="2" type="ORF">LIER_43228</name>
</gene>
<keyword evidence="2" id="KW-0812">Transmembrane</keyword>
<feature type="domain" description="Reverse transcriptase Ty1/copia-type" evidence="1">
    <location>
        <begin position="177"/>
        <end position="277"/>
    </location>
</feature>
<evidence type="ECO:0000313" key="3">
    <source>
        <dbReference type="Proteomes" id="UP001454036"/>
    </source>
</evidence>
<dbReference type="InterPro" id="IPR013103">
    <property type="entry name" value="RVT_2"/>
</dbReference>
<dbReference type="InterPro" id="IPR043502">
    <property type="entry name" value="DNA/RNA_pol_sf"/>
</dbReference>
<keyword evidence="2" id="KW-0472">Membrane</keyword>
<dbReference type="Proteomes" id="UP001454036">
    <property type="component" value="Unassembled WGS sequence"/>
</dbReference>
<reference evidence="2 3" key="1">
    <citation type="submission" date="2024-01" db="EMBL/GenBank/DDBJ databases">
        <title>The complete chloroplast genome sequence of Lithospermum erythrorhizon: insights into the phylogenetic relationship among Boraginaceae species and the maternal lineages of purple gromwells.</title>
        <authorList>
            <person name="Okada T."/>
            <person name="Watanabe K."/>
        </authorList>
    </citation>
    <scope>NUCLEOTIDE SEQUENCE [LARGE SCALE GENOMIC DNA]</scope>
</reference>
<organism evidence="2 3">
    <name type="scientific">Lithospermum erythrorhizon</name>
    <name type="common">Purple gromwell</name>
    <name type="synonym">Lithospermum officinale var. erythrorhizon</name>
    <dbReference type="NCBI Taxonomy" id="34254"/>
    <lineage>
        <taxon>Eukaryota</taxon>
        <taxon>Viridiplantae</taxon>
        <taxon>Streptophyta</taxon>
        <taxon>Embryophyta</taxon>
        <taxon>Tracheophyta</taxon>
        <taxon>Spermatophyta</taxon>
        <taxon>Magnoliopsida</taxon>
        <taxon>eudicotyledons</taxon>
        <taxon>Gunneridae</taxon>
        <taxon>Pentapetalae</taxon>
        <taxon>asterids</taxon>
        <taxon>lamiids</taxon>
        <taxon>Boraginales</taxon>
        <taxon>Boraginaceae</taxon>
        <taxon>Boraginoideae</taxon>
        <taxon>Lithospermeae</taxon>
        <taxon>Lithospermum</taxon>
    </lineage>
</organism>
<sequence length="290" mass="33246">METRSKSGIHKPRQVLSLTATSTASPSLQHTPSCFTEVVKYKHWRQAMSNEYNPLIFNNTWSLVRSDSTQHLIGCKWIFRVKLNSDGTLHKYKARLVAQGLKQLHGVDYEQTFSPVIKPATIRIVLTLAVSNQWSIRQLDIKNAFLNGALQETIFMKQLLVLSIVIIPLMCVYSRNRCFVQSTSDHSLFIYHHDGHTLYFLLYMDDIIFTGSSQKLLNSFITKLNTHFALTDLGELHYFLGIQVLKTSAGLLLSQRKYTYDLLQKYKMQNAHTVSTPSSLKPPTLKNHNR</sequence>
<accession>A0AAV3PRT6</accession>
<keyword evidence="3" id="KW-1185">Reference proteome</keyword>
<dbReference type="EMBL" id="BAABME010033598">
    <property type="protein sequence ID" value="GAA0153411.1"/>
    <property type="molecule type" value="Genomic_DNA"/>
</dbReference>
<evidence type="ECO:0000259" key="1">
    <source>
        <dbReference type="Pfam" id="PF07727"/>
    </source>
</evidence>
<name>A0AAV3PRT6_LITER</name>
<evidence type="ECO:0000313" key="2">
    <source>
        <dbReference type="EMBL" id="GAA0153411.1"/>
    </source>
</evidence>
<protein>
    <submittedName>
        <fullName evidence="2">Transmembrane signal receptor</fullName>
    </submittedName>
</protein>
<feature type="domain" description="Reverse transcriptase Ty1/copia-type" evidence="1">
    <location>
        <begin position="58"/>
        <end position="158"/>
    </location>
</feature>
<dbReference type="AlphaFoldDB" id="A0AAV3PRT6"/>
<proteinExistence type="predicted"/>
<dbReference type="Pfam" id="PF07727">
    <property type="entry name" value="RVT_2"/>
    <property type="match status" value="2"/>
</dbReference>
<dbReference type="SUPFAM" id="SSF56672">
    <property type="entry name" value="DNA/RNA polymerases"/>
    <property type="match status" value="1"/>
</dbReference>